<gene>
    <name evidence="2" type="ORF">CPEL01642_LOCUS3270</name>
</gene>
<reference evidence="2" key="1">
    <citation type="submission" date="2021-01" db="EMBL/GenBank/DDBJ databases">
        <authorList>
            <person name="Corre E."/>
            <person name="Pelletier E."/>
            <person name="Niang G."/>
            <person name="Scheremetjew M."/>
            <person name="Finn R."/>
            <person name="Kale V."/>
            <person name="Holt S."/>
            <person name="Cochrane G."/>
            <person name="Meng A."/>
            <person name="Brown T."/>
            <person name="Cohen L."/>
        </authorList>
    </citation>
    <scope>NUCLEOTIDE SEQUENCE</scope>
    <source>
        <strain evidence="2">PLY182g</strain>
    </source>
</reference>
<protein>
    <submittedName>
        <fullName evidence="2">Uncharacterized protein</fullName>
    </submittedName>
</protein>
<name>A0A7S0L2F9_9EUKA</name>
<feature type="region of interest" description="Disordered" evidence="1">
    <location>
        <begin position="69"/>
        <end position="101"/>
    </location>
</feature>
<evidence type="ECO:0000313" key="2">
    <source>
        <dbReference type="EMBL" id="CAD8599940.1"/>
    </source>
</evidence>
<feature type="compositionally biased region" description="Basic and acidic residues" evidence="1">
    <location>
        <begin position="69"/>
        <end position="85"/>
    </location>
</feature>
<dbReference type="AlphaFoldDB" id="A0A7S0L2F9"/>
<proteinExistence type="predicted"/>
<sequence length="200" mass="22580">MPGKCNICGKVLRSGSDDAIRAHQRESESCRAKIGDSKESQDIKALEARVTRLIEDGRRLGTVGCSFEESERNARERKEAEDALKAARRHSKAEKKEVKKLARDSMSAANWTQALLKGDERFTKADDSIETRLAQHTVGLQTSASFRLKREEVEGEVVAKRAREEESARQTALAAEMKKKARKIKHEKMQRSMLSFDEYA</sequence>
<organism evidence="2">
    <name type="scientific">Coccolithus braarudii</name>
    <dbReference type="NCBI Taxonomy" id="221442"/>
    <lineage>
        <taxon>Eukaryota</taxon>
        <taxon>Haptista</taxon>
        <taxon>Haptophyta</taxon>
        <taxon>Prymnesiophyceae</taxon>
        <taxon>Coccolithales</taxon>
        <taxon>Coccolithaceae</taxon>
        <taxon>Coccolithus</taxon>
    </lineage>
</organism>
<accession>A0A7S0L2F9</accession>
<evidence type="ECO:0000256" key="1">
    <source>
        <dbReference type="SAM" id="MobiDB-lite"/>
    </source>
</evidence>
<dbReference type="EMBL" id="HBEY01006660">
    <property type="protein sequence ID" value="CAD8599940.1"/>
    <property type="molecule type" value="Transcribed_RNA"/>
</dbReference>